<keyword evidence="1" id="KW-0732">Signal</keyword>
<dbReference type="Pfam" id="PF07383">
    <property type="entry name" value="DUF1496"/>
    <property type="match status" value="1"/>
</dbReference>
<evidence type="ECO:0000313" key="2">
    <source>
        <dbReference type="EMBL" id="SPF30213.1"/>
    </source>
</evidence>
<sequence>MQKLSTVIAVIIALNSTQTHAQTGPAVCYFQGSAFSLGAVIRQGGLTLNCRVVNGQTGLSWGIIRQRELQYCEFADEFYSDGAELSVTADGRLSHCCQGQWQRNRVNCQERNEQ</sequence>
<evidence type="ECO:0000313" key="3">
    <source>
        <dbReference type="Proteomes" id="UP000244932"/>
    </source>
</evidence>
<evidence type="ECO:0000256" key="1">
    <source>
        <dbReference type="SAM" id="SignalP"/>
    </source>
</evidence>
<organism evidence="2 3">
    <name type="scientific">Pontivivens insulae</name>
    <dbReference type="NCBI Taxonomy" id="1639689"/>
    <lineage>
        <taxon>Bacteria</taxon>
        <taxon>Pseudomonadati</taxon>
        <taxon>Pseudomonadota</taxon>
        <taxon>Alphaproteobacteria</taxon>
        <taxon>Rhodobacterales</taxon>
        <taxon>Paracoccaceae</taxon>
        <taxon>Pontivivens</taxon>
    </lineage>
</organism>
<dbReference type="AlphaFoldDB" id="A0A2R8AD83"/>
<dbReference type="InterPro" id="IPR009971">
    <property type="entry name" value="DUF1496"/>
</dbReference>
<keyword evidence="3" id="KW-1185">Reference proteome</keyword>
<dbReference type="RefSeq" id="WP_108782924.1">
    <property type="nucleotide sequence ID" value="NZ_OMKW01000003.1"/>
</dbReference>
<dbReference type="EMBL" id="OMKW01000003">
    <property type="protein sequence ID" value="SPF30213.1"/>
    <property type="molecule type" value="Genomic_DNA"/>
</dbReference>
<proteinExistence type="predicted"/>
<feature type="signal peptide" evidence="1">
    <location>
        <begin position="1"/>
        <end position="21"/>
    </location>
</feature>
<protein>
    <submittedName>
        <fullName evidence="2">Uncharacterized protein</fullName>
    </submittedName>
</protein>
<gene>
    <name evidence="2" type="ORF">POI8812_02548</name>
</gene>
<dbReference type="Proteomes" id="UP000244932">
    <property type="component" value="Unassembled WGS sequence"/>
</dbReference>
<reference evidence="2 3" key="1">
    <citation type="submission" date="2018-03" db="EMBL/GenBank/DDBJ databases">
        <authorList>
            <person name="Keele B.F."/>
        </authorList>
    </citation>
    <scope>NUCLEOTIDE SEQUENCE [LARGE SCALE GENOMIC DNA]</scope>
    <source>
        <strain evidence="2 3">CeCT 8812</strain>
    </source>
</reference>
<accession>A0A2R8AD83</accession>
<feature type="chain" id="PRO_5015333515" evidence="1">
    <location>
        <begin position="22"/>
        <end position="114"/>
    </location>
</feature>
<name>A0A2R8AD83_9RHOB</name>